<gene>
    <name evidence="2" type="ORF">DKT75_06565</name>
</gene>
<dbReference type="Gene3D" id="2.60.120.10">
    <property type="entry name" value="Jelly Rolls"/>
    <property type="match status" value="1"/>
</dbReference>
<dbReference type="InterPro" id="IPR011051">
    <property type="entry name" value="RmlC_Cupin_sf"/>
</dbReference>
<dbReference type="RefSeq" id="WP_109822619.1">
    <property type="nucleotide sequence ID" value="NZ_QGKL01000019.1"/>
</dbReference>
<dbReference type="InterPro" id="IPR014710">
    <property type="entry name" value="RmlC-like_jellyroll"/>
</dbReference>
<dbReference type="SUPFAM" id="SSF51182">
    <property type="entry name" value="RmlC-like cupins"/>
    <property type="match status" value="2"/>
</dbReference>
<dbReference type="AlphaFoldDB" id="A0A317CGR1"/>
<feature type="domain" description="ChrR-like cupin" evidence="1">
    <location>
        <begin position="17"/>
        <end position="120"/>
    </location>
</feature>
<evidence type="ECO:0000313" key="2">
    <source>
        <dbReference type="EMBL" id="PWQ97577.1"/>
    </source>
</evidence>
<organism evidence="2 3">
    <name type="scientific">Leucothrix arctica</name>
    <dbReference type="NCBI Taxonomy" id="1481894"/>
    <lineage>
        <taxon>Bacteria</taxon>
        <taxon>Pseudomonadati</taxon>
        <taxon>Pseudomonadota</taxon>
        <taxon>Gammaproteobacteria</taxon>
        <taxon>Thiotrichales</taxon>
        <taxon>Thiotrichaceae</taxon>
        <taxon>Leucothrix</taxon>
    </lineage>
</organism>
<dbReference type="Proteomes" id="UP000245506">
    <property type="component" value="Unassembled WGS sequence"/>
</dbReference>
<keyword evidence="3" id="KW-1185">Reference proteome</keyword>
<dbReference type="Pfam" id="PF12973">
    <property type="entry name" value="Cupin_7"/>
    <property type="match status" value="2"/>
</dbReference>
<reference evidence="2 3" key="1">
    <citation type="submission" date="2018-05" db="EMBL/GenBank/DDBJ databases">
        <title>Leucothrix arctica sp. nov., isolated from Arctic seawater.</title>
        <authorList>
            <person name="Choi A."/>
            <person name="Baek K."/>
        </authorList>
    </citation>
    <scope>NUCLEOTIDE SEQUENCE [LARGE SCALE GENOMIC DNA]</scope>
    <source>
        <strain evidence="2 3">IMCC9719</strain>
    </source>
</reference>
<feature type="domain" description="ChrR-like cupin" evidence="1">
    <location>
        <begin position="127"/>
        <end position="227"/>
    </location>
</feature>
<accession>A0A317CGR1</accession>
<protein>
    <submittedName>
        <fullName evidence="2">Cupin</fullName>
    </submittedName>
</protein>
<dbReference type="OrthoDB" id="9801227at2"/>
<dbReference type="InterPro" id="IPR025979">
    <property type="entry name" value="ChrR-like_cupin_dom"/>
</dbReference>
<sequence length="227" mass="25766">MNNTKIDPLYFNADLEKRVVIRPEDYQWVDSPMPGVERMRLDRICDDVDRVTTIVRYAPNSEFSPHTHTGGEEFFVLEGAFADEHAIYPAGTYVRNPIGTSHTPRIGEAGATIFVKLDQFDAEDTEQKAIDTLTTEWRQGLVDGLTVMPLHSFSYESVALVKWAPNTKFQPHQHWGGEEIFVLSGTFYDEHGEYPTGTWLRNPHLSQHTPFTKDDGALIYVKVGHLA</sequence>
<dbReference type="EMBL" id="QGKL01000019">
    <property type="protein sequence ID" value="PWQ97577.1"/>
    <property type="molecule type" value="Genomic_DNA"/>
</dbReference>
<name>A0A317CGR1_9GAMM</name>
<dbReference type="CDD" id="cd20303">
    <property type="entry name" value="cupin_ChrR_1"/>
    <property type="match status" value="2"/>
</dbReference>
<comment type="caution">
    <text evidence="2">The sequence shown here is derived from an EMBL/GenBank/DDBJ whole genome shotgun (WGS) entry which is preliminary data.</text>
</comment>
<evidence type="ECO:0000313" key="3">
    <source>
        <dbReference type="Proteomes" id="UP000245506"/>
    </source>
</evidence>
<proteinExistence type="predicted"/>
<evidence type="ECO:0000259" key="1">
    <source>
        <dbReference type="Pfam" id="PF12973"/>
    </source>
</evidence>